<gene>
    <name evidence="1" type="ORF">LITE_LOCUS24705</name>
</gene>
<dbReference type="AlphaFoldDB" id="A0AAV0LLN0"/>
<accession>A0AAV0LLN0</accession>
<evidence type="ECO:0008006" key="3">
    <source>
        <dbReference type="Google" id="ProtNLM"/>
    </source>
</evidence>
<keyword evidence="2" id="KW-1185">Reference proteome</keyword>
<evidence type="ECO:0000313" key="2">
    <source>
        <dbReference type="Proteomes" id="UP001154282"/>
    </source>
</evidence>
<evidence type="ECO:0000313" key="1">
    <source>
        <dbReference type="EMBL" id="CAI0435447.1"/>
    </source>
</evidence>
<dbReference type="Proteomes" id="UP001154282">
    <property type="component" value="Unassembled WGS sequence"/>
</dbReference>
<reference evidence="1" key="1">
    <citation type="submission" date="2022-08" db="EMBL/GenBank/DDBJ databases">
        <authorList>
            <person name="Gutierrez-Valencia J."/>
        </authorList>
    </citation>
    <scope>NUCLEOTIDE SEQUENCE</scope>
</reference>
<sequence>MGPLLELIFGIDRIKWFHPRKDLKMGQLVIAMVLGITPDGEMHWGFISRP</sequence>
<name>A0AAV0LLN0_9ROSI</name>
<protein>
    <recommendedName>
        <fullName evidence="3">Transposase</fullName>
    </recommendedName>
</protein>
<dbReference type="EMBL" id="CAMGYJ010000006">
    <property type="protein sequence ID" value="CAI0435447.1"/>
    <property type="molecule type" value="Genomic_DNA"/>
</dbReference>
<proteinExistence type="predicted"/>
<organism evidence="1 2">
    <name type="scientific">Linum tenue</name>
    <dbReference type="NCBI Taxonomy" id="586396"/>
    <lineage>
        <taxon>Eukaryota</taxon>
        <taxon>Viridiplantae</taxon>
        <taxon>Streptophyta</taxon>
        <taxon>Embryophyta</taxon>
        <taxon>Tracheophyta</taxon>
        <taxon>Spermatophyta</taxon>
        <taxon>Magnoliopsida</taxon>
        <taxon>eudicotyledons</taxon>
        <taxon>Gunneridae</taxon>
        <taxon>Pentapetalae</taxon>
        <taxon>rosids</taxon>
        <taxon>fabids</taxon>
        <taxon>Malpighiales</taxon>
        <taxon>Linaceae</taxon>
        <taxon>Linum</taxon>
    </lineage>
</organism>
<comment type="caution">
    <text evidence="1">The sequence shown here is derived from an EMBL/GenBank/DDBJ whole genome shotgun (WGS) entry which is preliminary data.</text>
</comment>